<dbReference type="GO" id="GO:0050660">
    <property type="term" value="F:flavin adenine dinucleotide binding"/>
    <property type="evidence" value="ECO:0007669"/>
    <property type="project" value="InterPro"/>
</dbReference>
<dbReference type="Pfam" id="PF00743">
    <property type="entry name" value="FMO-like"/>
    <property type="match status" value="1"/>
</dbReference>
<dbReference type="GO" id="GO:0004499">
    <property type="term" value="F:N,N-dimethylaniline monooxygenase activity"/>
    <property type="evidence" value="ECO:0007669"/>
    <property type="project" value="InterPro"/>
</dbReference>
<sequence>MTTGQPARTTTRPTIAVIGAGLSGLFMSKVCQDRGINHVVYEKASEVGGTWRDNTYPGIGVDSPGGWYNLPFEEKYDWSRQFAPGGEIQDYLVGVADKYGLRRNIRFNTEVSECRWQGGRWSIEFADGSSAVADVLVVATGFIRVPTMPDVKGIEDFAGPWFHTSKWDHSVKLEGKRIGVVGTGSSGIQITTALGRRGLDVTQFIRTPQWVWSVKNPENPQVVRRLFDRVPAVGRWVQKKRLERFTSNVRAAKYGTDWRLHRGIGREEAIQAFQADLASIRDPELAAKMRPRDLPGCKRIPLAPGYYDTIQRRNVTIVRGSIDHVEERGLVTDDGTMHELDVIAWATGYDTHGYFKPIKIYGTGPEELSELWDGNPRSYRGMMMPGFPNLFVVHGPYAPVNNIHTPLATEDMIGFIMKAVDYMVQHKVAVMPTVEAMETYLSWVRAPAPHTTWGSKQCENWYTAADGHTVLFPYERPEHIAMYWSFDAGDCELIPVGAGGRVAEHA</sequence>
<dbReference type="PANTHER" id="PTHR42877">
    <property type="entry name" value="L-ORNITHINE N(5)-MONOOXYGENASE-RELATED"/>
    <property type="match status" value="1"/>
</dbReference>
<comment type="similarity">
    <text evidence="1">Belongs to the FAD-binding monooxygenase family.</text>
</comment>
<evidence type="ECO:0000256" key="2">
    <source>
        <dbReference type="ARBA" id="ARBA00022630"/>
    </source>
</evidence>
<dbReference type="PANTHER" id="PTHR42877:SF4">
    <property type="entry name" value="FAD_NAD(P)-BINDING DOMAIN-CONTAINING PROTEIN-RELATED"/>
    <property type="match status" value="1"/>
</dbReference>
<dbReference type="PRINTS" id="PR00411">
    <property type="entry name" value="PNDRDTASEI"/>
</dbReference>
<dbReference type="AlphaFoldDB" id="A0A511DHH6"/>
<evidence type="ECO:0000256" key="4">
    <source>
        <dbReference type="ARBA" id="ARBA00023002"/>
    </source>
</evidence>
<dbReference type="SUPFAM" id="SSF51905">
    <property type="entry name" value="FAD/NAD(P)-binding domain"/>
    <property type="match status" value="2"/>
</dbReference>
<evidence type="ECO:0000256" key="3">
    <source>
        <dbReference type="ARBA" id="ARBA00022827"/>
    </source>
</evidence>
<keyword evidence="3" id="KW-0274">FAD</keyword>
<dbReference type="GO" id="GO:0050661">
    <property type="term" value="F:NADP binding"/>
    <property type="evidence" value="ECO:0007669"/>
    <property type="project" value="InterPro"/>
</dbReference>
<keyword evidence="2" id="KW-0285">Flavoprotein</keyword>
<evidence type="ECO:0000313" key="5">
    <source>
        <dbReference type="EMBL" id="GEL24240.1"/>
    </source>
</evidence>
<dbReference type="RefSeq" id="WP_186816985.1">
    <property type="nucleotide sequence ID" value="NZ_BJVJ01000030.1"/>
</dbReference>
<dbReference type="InterPro" id="IPR051209">
    <property type="entry name" value="FAD-bind_Monooxygenase_sf"/>
</dbReference>
<protein>
    <submittedName>
        <fullName evidence="5">Putative monooxygenase</fullName>
    </submittedName>
</protein>
<keyword evidence="4" id="KW-0560">Oxidoreductase</keyword>
<comment type="caution">
    <text evidence="5">The sequence shown here is derived from an EMBL/GenBank/DDBJ whole genome shotgun (WGS) entry which is preliminary data.</text>
</comment>
<reference evidence="5 6" key="1">
    <citation type="submission" date="2019-07" db="EMBL/GenBank/DDBJ databases">
        <title>Whole genome shotgun sequence of Pseudonocardia sulfidoxydans NBRC 16205.</title>
        <authorList>
            <person name="Hosoyama A."/>
            <person name="Uohara A."/>
            <person name="Ohji S."/>
            <person name="Ichikawa N."/>
        </authorList>
    </citation>
    <scope>NUCLEOTIDE SEQUENCE [LARGE SCALE GENOMIC DNA]</scope>
    <source>
        <strain evidence="5 6">NBRC 16205</strain>
    </source>
</reference>
<dbReference type="EMBL" id="BJVJ01000030">
    <property type="protein sequence ID" value="GEL24240.1"/>
    <property type="molecule type" value="Genomic_DNA"/>
</dbReference>
<dbReference type="InterPro" id="IPR036188">
    <property type="entry name" value="FAD/NAD-bd_sf"/>
</dbReference>
<proteinExistence type="inferred from homology"/>
<keyword evidence="5" id="KW-0503">Monooxygenase</keyword>
<accession>A0A511DHH6</accession>
<evidence type="ECO:0000313" key="6">
    <source>
        <dbReference type="Proteomes" id="UP000321685"/>
    </source>
</evidence>
<name>A0A511DHH6_9PSEU</name>
<gene>
    <name evidence="5" type="ORF">PSU4_31940</name>
</gene>
<dbReference type="InterPro" id="IPR020946">
    <property type="entry name" value="Flavin_mOase-like"/>
</dbReference>
<dbReference type="Gene3D" id="3.50.50.60">
    <property type="entry name" value="FAD/NAD(P)-binding domain"/>
    <property type="match status" value="3"/>
</dbReference>
<dbReference type="Proteomes" id="UP000321685">
    <property type="component" value="Unassembled WGS sequence"/>
</dbReference>
<evidence type="ECO:0000256" key="1">
    <source>
        <dbReference type="ARBA" id="ARBA00010139"/>
    </source>
</evidence>
<organism evidence="5 6">
    <name type="scientific">Pseudonocardia sulfidoxydans NBRC 16205</name>
    <dbReference type="NCBI Taxonomy" id="1223511"/>
    <lineage>
        <taxon>Bacteria</taxon>
        <taxon>Bacillati</taxon>
        <taxon>Actinomycetota</taxon>
        <taxon>Actinomycetes</taxon>
        <taxon>Pseudonocardiales</taxon>
        <taxon>Pseudonocardiaceae</taxon>
        <taxon>Pseudonocardia</taxon>
    </lineage>
</organism>
<keyword evidence="6" id="KW-1185">Reference proteome</keyword>